<dbReference type="Gene3D" id="2.60.120.10">
    <property type="entry name" value="Jelly Rolls"/>
    <property type="match status" value="1"/>
</dbReference>
<dbReference type="AlphaFoldDB" id="A0AAW8ST92"/>
<gene>
    <name evidence="5" type="ORF">P7D78_01530</name>
</gene>
<dbReference type="InterPro" id="IPR009057">
    <property type="entry name" value="Homeodomain-like_sf"/>
</dbReference>
<dbReference type="InterPro" id="IPR011051">
    <property type="entry name" value="RmlC_Cupin_sf"/>
</dbReference>
<sequence length="333" mass="38923">MNIEELEFFLHRITKSEQWHLDHPGELSPFYNKLTTQIHKGEQCYFFDFVNTLKNDEFAVVKETRFATIPLHYHKDMEMNYVYEGSCTFMINQKEVVLEKGDLCILESDVHHSATSVKNEDDIIINFVFRKSYFTNSFLNRLSDKGLITRFLLNAISQSHKQDKYLIFKTANNFRFHMIIQLLLCEYYAPSISYDELNKTYMALVFLELINTIHDTGTVVSDSYKNDEQIISILKYIEENFDTCTLKDVAKAFNFNPNYVGNLIKKKTGSTFQELKLSQQLSVAANLLRSTDKTVLDIMAFVGCSNPSYFYRKFKESFHLSPKSYRSKEDSHA</sequence>
<evidence type="ECO:0000313" key="5">
    <source>
        <dbReference type="EMBL" id="MDT2536792.1"/>
    </source>
</evidence>
<dbReference type="Pfam" id="PF02311">
    <property type="entry name" value="AraC_binding"/>
    <property type="match status" value="1"/>
</dbReference>
<dbReference type="PANTHER" id="PTHR43280:SF28">
    <property type="entry name" value="HTH-TYPE TRANSCRIPTIONAL ACTIVATOR RHAS"/>
    <property type="match status" value="1"/>
</dbReference>
<dbReference type="PANTHER" id="PTHR43280">
    <property type="entry name" value="ARAC-FAMILY TRANSCRIPTIONAL REGULATOR"/>
    <property type="match status" value="1"/>
</dbReference>
<protein>
    <submittedName>
        <fullName evidence="5">Helix-turn-helix domain-containing protein</fullName>
    </submittedName>
</protein>
<comment type="caution">
    <text evidence="5">The sequence shown here is derived from an EMBL/GenBank/DDBJ whole genome shotgun (WGS) entry which is preliminary data.</text>
</comment>
<dbReference type="Gene3D" id="1.10.10.60">
    <property type="entry name" value="Homeodomain-like"/>
    <property type="match status" value="2"/>
</dbReference>
<evidence type="ECO:0000313" key="6">
    <source>
        <dbReference type="Proteomes" id="UP001249240"/>
    </source>
</evidence>
<evidence type="ECO:0000256" key="3">
    <source>
        <dbReference type="ARBA" id="ARBA00023163"/>
    </source>
</evidence>
<dbReference type="PROSITE" id="PS01124">
    <property type="entry name" value="HTH_ARAC_FAMILY_2"/>
    <property type="match status" value="1"/>
</dbReference>
<dbReference type="GO" id="GO:0003700">
    <property type="term" value="F:DNA-binding transcription factor activity"/>
    <property type="evidence" value="ECO:0007669"/>
    <property type="project" value="InterPro"/>
</dbReference>
<keyword evidence="3" id="KW-0804">Transcription</keyword>
<evidence type="ECO:0000256" key="2">
    <source>
        <dbReference type="ARBA" id="ARBA00023125"/>
    </source>
</evidence>
<evidence type="ECO:0000259" key="4">
    <source>
        <dbReference type="PROSITE" id="PS01124"/>
    </source>
</evidence>
<dbReference type="GO" id="GO:0043565">
    <property type="term" value="F:sequence-specific DNA binding"/>
    <property type="evidence" value="ECO:0007669"/>
    <property type="project" value="InterPro"/>
</dbReference>
<organism evidence="5 6">
    <name type="scientific">Enterococcus raffinosus</name>
    <dbReference type="NCBI Taxonomy" id="71452"/>
    <lineage>
        <taxon>Bacteria</taxon>
        <taxon>Bacillati</taxon>
        <taxon>Bacillota</taxon>
        <taxon>Bacilli</taxon>
        <taxon>Lactobacillales</taxon>
        <taxon>Enterococcaceae</taxon>
        <taxon>Enterococcus</taxon>
    </lineage>
</organism>
<dbReference type="Pfam" id="PF12833">
    <property type="entry name" value="HTH_18"/>
    <property type="match status" value="1"/>
</dbReference>
<dbReference type="SUPFAM" id="SSF46689">
    <property type="entry name" value="Homeodomain-like"/>
    <property type="match status" value="1"/>
</dbReference>
<feature type="domain" description="HTH araC/xylS-type" evidence="4">
    <location>
        <begin position="231"/>
        <end position="328"/>
    </location>
</feature>
<dbReference type="RefSeq" id="WP_028020185.1">
    <property type="nucleotide sequence ID" value="NZ_BAAAXM010000060.1"/>
</dbReference>
<reference evidence="5" key="1">
    <citation type="submission" date="2023-03" db="EMBL/GenBank/DDBJ databases">
        <authorList>
            <person name="Shen W."/>
            <person name="Cai J."/>
        </authorList>
    </citation>
    <scope>NUCLEOTIDE SEQUENCE</scope>
    <source>
        <strain evidence="5">B646-2</strain>
    </source>
</reference>
<dbReference type="Proteomes" id="UP001249240">
    <property type="component" value="Unassembled WGS sequence"/>
</dbReference>
<proteinExistence type="predicted"/>
<dbReference type="SMART" id="SM00342">
    <property type="entry name" value="HTH_ARAC"/>
    <property type="match status" value="1"/>
</dbReference>
<dbReference type="InterPro" id="IPR014710">
    <property type="entry name" value="RmlC-like_jellyroll"/>
</dbReference>
<name>A0AAW8ST92_9ENTE</name>
<dbReference type="InterPro" id="IPR003313">
    <property type="entry name" value="AraC-bd"/>
</dbReference>
<dbReference type="SUPFAM" id="SSF51182">
    <property type="entry name" value="RmlC-like cupins"/>
    <property type="match status" value="1"/>
</dbReference>
<evidence type="ECO:0000256" key="1">
    <source>
        <dbReference type="ARBA" id="ARBA00023015"/>
    </source>
</evidence>
<keyword evidence="2" id="KW-0238">DNA-binding</keyword>
<keyword evidence="1" id="KW-0805">Transcription regulation</keyword>
<dbReference type="InterPro" id="IPR018060">
    <property type="entry name" value="HTH_AraC"/>
</dbReference>
<dbReference type="EMBL" id="JARPXM010000001">
    <property type="protein sequence ID" value="MDT2536792.1"/>
    <property type="molecule type" value="Genomic_DNA"/>
</dbReference>
<accession>A0AAW8ST92</accession>